<name>A0A6B8WC06_9CORY</name>
<feature type="transmembrane region" description="Helical" evidence="4">
    <location>
        <begin position="132"/>
        <end position="152"/>
    </location>
</feature>
<dbReference type="PANTHER" id="PTHR24421">
    <property type="entry name" value="NITRATE/NITRITE SENSOR PROTEIN NARX-RELATED"/>
    <property type="match status" value="1"/>
</dbReference>
<dbReference type="Pfam" id="PF07730">
    <property type="entry name" value="HisKA_3"/>
    <property type="match status" value="1"/>
</dbReference>
<accession>A0A6B8WC06</accession>
<evidence type="ECO:0000313" key="7">
    <source>
        <dbReference type="Proteomes" id="UP000424462"/>
    </source>
</evidence>
<dbReference type="PANTHER" id="PTHR24421:SF63">
    <property type="entry name" value="SENSOR HISTIDINE KINASE DESK"/>
    <property type="match status" value="1"/>
</dbReference>
<feature type="domain" description="Signal transduction histidine kinase subgroup 3 dimerisation and phosphoacceptor" evidence="5">
    <location>
        <begin position="225"/>
        <end position="288"/>
    </location>
</feature>
<dbReference type="EC" id="2.7.13.3" evidence="6"/>
<feature type="transmembrane region" description="Helical" evidence="4">
    <location>
        <begin position="102"/>
        <end position="126"/>
    </location>
</feature>
<dbReference type="GO" id="GO:0016020">
    <property type="term" value="C:membrane"/>
    <property type="evidence" value="ECO:0007669"/>
    <property type="project" value="InterPro"/>
</dbReference>
<feature type="transmembrane region" description="Helical" evidence="4">
    <location>
        <begin position="183"/>
        <end position="204"/>
    </location>
</feature>
<evidence type="ECO:0000256" key="3">
    <source>
        <dbReference type="ARBA" id="ARBA00023012"/>
    </source>
</evidence>
<evidence type="ECO:0000256" key="1">
    <source>
        <dbReference type="ARBA" id="ARBA00022679"/>
    </source>
</evidence>
<proteinExistence type="predicted"/>
<keyword evidence="3" id="KW-0902">Two-component regulatory system</keyword>
<reference evidence="6 7" key="1">
    <citation type="submission" date="2019-11" db="EMBL/GenBank/DDBJ databases">
        <title>Complete genome sequence of Corynebacterium kalinowskii 1959, a novel Corynebacterium species isolated from soil of a small paddock in Vilsendorf, Germany.</title>
        <authorList>
            <person name="Schaffert L."/>
            <person name="Ruwe M."/>
            <person name="Milse J."/>
            <person name="Hanuschka K."/>
            <person name="Ortseifen V."/>
            <person name="Droste J."/>
            <person name="Brandt D."/>
            <person name="Schlueter L."/>
            <person name="Kutter Y."/>
            <person name="Vinke S."/>
            <person name="Viehoefer P."/>
            <person name="Jacob L."/>
            <person name="Luebke N.-C."/>
            <person name="Schulte-Berndt E."/>
            <person name="Hain C."/>
            <person name="Linder M."/>
            <person name="Schmidt P."/>
            <person name="Wollenschlaeger L."/>
            <person name="Luttermann T."/>
            <person name="Thieme E."/>
            <person name="Hassa J."/>
            <person name="Haak M."/>
            <person name="Wittchen M."/>
            <person name="Mentz A."/>
            <person name="Persicke M."/>
            <person name="Busche T."/>
            <person name="Ruckert C."/>
        </authorList>
    </citation>
    <scope>NUCLEOTIDE SEQUENCE [LARGE SCALE GENOMIC DNA]</scope>
    <source>
        <strain evidence="6 7">2039</strain>
    </source>
</reference>
<gene>
    <name evidence="6" type="primary">desK</name>
    <name evidence="6" type="ORF">COCCU_12480</name>
</gene>
<dbReference type="KEGG" id="cok:COCCU_12480"/>
<feature type="transmembrane region" description="Helical" evidence="4">
    <location>
        <begin position="159"/>
        <end position="177"/>
    </location>
</feature>
<organism evidence="6 7">
    <name type="scientific">Corynebacterium occultum</name>
    <dbReference type="NCBI Taxonomy" id="2675219"/>
    <lineage>
        <taxon>Bacteria</taxon>
        <taxon>Bacillati</taxon>
        <taxon>Actinomycetota</taxon>
        <taxon>Actinomycetes</taxon>
        <taxon>Mycobacteriales</taxon>
        <taxon>Corynebacteriaceae</taxon>
        <taxon>Corynebacterium</taxon>
    </lineage>
</organism>
<dbReference type="InterPro" id="IPR036890">
    <property type="entry name" value="HATPase_C_sf"/>
</dbReference>
<sequence>MSDYSPADSAVERFPRLTAPRRTWRAMSGGARYIAYTRISLQLIGVGMLLFTLLPLLSFPASRELPVPGLVVAGLLGLVSLGLMVAVLELHPDLNSRPRREVRPFFLAGFIFNLVAWGFSLVLVVADLPDGYRVLGVLGAVWLLFNLSLTYLPWLRWRWVWLSGIGLVTMALSYRITSEGVAMLFWVVGAAALVATVRITLWTIELFREVEAARQTEAALKVTEERLRFAQELHDTLGQHLAGMSLKAELALALARRGDDRLEGELVELQRLARTSMSEMREVAAGYRGINLATEVGGAKSLLADSGIALEIRGDALDVVPRDRELAAWFVREATTNVLRHSDADQVRLRLGPEVVSMSNDGAGREIRALSGLKALRHRAEHNGAQLLVERDGEQFTASLIFGGNP</sequence>
<dbReference type="InterPro" id="IPR011712">
    <property type="entry name" value="Sig_transdc_His_kin_sub3_dim/P"/>
</dbReference>
<evidence type="ECO:0000256" key="4">
    <source>
        <dbReference type="SAM" id="Phobius"/>
    </source>
</evidence>
<dbReference type="InterPro" id="IPR050482">
    <property type="entry name" value="Sensor_HK_TwoCompSys"/>
</dbReference>
<dbReference type="Proteomes" id="UP000424462">
    <property type="component" value="Chromosome"/>
</dbReference>
<keyword evidence="1 6" id="KW-0808">Transferase</keyword>
<dbReference type="Gene3D" id="3.30.565.10">
    <property type="entry name" value="Histidine kinase-like ATPase, C-terminal domain"/>
    <property type="match status" value="1"/>
</dbReference>
<evidence type="ECO:0000313" key="6">
    <source>
        <dbReference type="EMBL" id="QGU08396.1"/>
    </source>
</evidence>
<keyword evidence="4" id="KW-0472">Membrane</keyword>
<dbReference type="GO" id="GO:0000155">
    <property type="term" value="F:phosphorelay sensor kinase activity"/>
    <property type="evidence" value="ECO:0007669"/>
    <property type="project" value="InterPro"/>
</dbReference>
<dbReference type="GO" id="GO:0046983">
    <property type="term" value="F:protein dimerization activity"/>
    <property type="evidence" value="ECO:0007669"/>
    <property type="project" value="InterPro"/>
</dbReference>
<keyword evidence="4" id="KW-1133">Transmembrane helix</keyword>
<dbReference type="EMBL" id="CP046455">
    <property type="protein sequence ID" value="QGU08396.1"/>
    <property type="molecule type" value="Genomic_DNA"/>
</dbReference>
<evidence type="ECO:0000259" key="5">
    <source>
        <dbReference type="Pfam" id="PF07730"/>
    </source>
</evidence>
<protein>
    <submittedName>
        <fullName evidence="6">Sensor histidine kinase DesK</fullName>
        <ecNumber evidence="6">2.7.13.3</ecNumber>
    </submittedName>
</protein>
<dbReference type="AlphaFoldDB" id="A0A6B8WC06"/>
<feature type="transmembrane region" description="Helical" evidence="4">
    <location>
        <begin position="69"/>
        <end position="90"/>
    </location>
</feature>
<evidence type="ECO:0000256" key="2">
    <source>
        <dbReference type="ARBA" id="ARBA00022777"/>
    </source>
</evidence>
<feature type="transmembrane region" description="Helical" evidence="4">
    <location>
        <begin position="35"/>
        <end position="57"/>
    </location>
</feature>
<keyword evidence="2 6" id="KW-0418">Kinase</keyword>
<dbReference type="RefSeq" id="WP_156231914.1">
    <property type="nucleotide sequence ID" value="NZ_CP046455.1"/>
</dbReference>
<dbReference type="Gene3D" id="1.20.5.1930">
    <property type="match status" value="1"/>
</dbReference>
<keyword evidence="4" id="KW-0812">Transmembrane</keyword>
<keyword evidence="7" id="KW-1185">Reference proteome</keyword>